<dbReference type="PANTHER" id="PTHR30055:SF234">
    <property type="entry name" value="HTH-TYPE TRANSCRIPTIONAL REGULATOR BETI"/>
    <property type="match status" value="1"/>
</dbReference>
<evidence type="ECO:0000313" key="6">
    <source>
        <dbReference type="EMBL" id="SEK59584.1"/>
    </source>
</evidence>
<dbReference type="EMBL" id="FOAZ01000002">
    <property type="protein sequence ID" value="SEK59584.1"/>
    <property type="molecule type" value="Genomic_DNA"/>
</dbReference>
<feature type="DNA-binding region" description="H-T-H motif" evidence="4">
    <location>
        <begin position="41"/>
        <end position="60"/>
    </location>
</feature>
<keyword evidence="2 4" id="KW-0238">DNA-binding</keyword>
<dbReference type="Gene3D" id="1.10.357.10">
    <property type="entry name" value="Tetracycline Repressor, domain 2"/>
    <property type="match status" value="1"/>
</dbReference>
<dbReference type="Proteomes" id="UP000183015">
    <property type="component" value="Unassembled WGS sequence"/>
</dbReference>
<dbReference type="PROSITE" id="PS50977">
    <property type="entry name" value="HTH_TETR_2"/>
    <property type="match status" value="1"/>
</dbReference>
<proteinExistence type="predicted"/>
<keyword evidence="3" id="KW-0804">Transcription</keyword>
<dbReference type="RefSeq" id="WP_052438432.1">
    <property type="nucleotide sequence ID" value="NZ_BBPN01000005.1"/>
</dbReference>
<evidence type="ECO:0000256" key="4">
    <source>
        <dbReference type="PROSITE-ProRule" id="PRU00335"/>
    </source>
</evidence>
<dbReference type="eggNOG" id="COG1309">
    <property type="taxonomic scope" value="Bacteria"/>
</dbReference>
<dbReference type="InterPro" id="IPR050109">
    <property type="entry name" value="HTH-type_TetR-like_transc_reg"/>
</dbReference>
<name>A0A1H7IB65_STRJI</name>
<reference evidence="7" key="1">
    <citation type="submission" date="2016-10" db="EMBL/GenBank/DDBJ databases">
        <authorList>
            <person name="Varghese N."/>
        </authorList>
    </citation>
    <scope>NUCLEOTIDE SEQUENCE [LARGE SCALE GENOMIC DNA]</scope>
    <source>
        <strain evidence="7">DSM 45096 / BCRC 16803 / CGMCC 4.1857 / CIP 109030 / JCM 12277 / KCTC 19219 / NBRC 100920 / 33214</strain>
    </source>
</reference>
<evidence type="ECO:0000259" key="5">
    <source>
        <dbReference type="PROSITE" id="PS50977"/>
    </source>
</evidence>
<feature type="domain" description="HTH tetR-type" evidence="5">
    <location>
        <begin position="18"/>
        <end position="78"/>
    </location>
</feature>
<keyword evidence="1" id="KW-0805">Transcription regulation</keyword>
<dbReference type="OrthoDB" id="3210322at2"/>
<dbReference type="PANTHER" id="PTHR30055">
    <property type="entry name" value="HTH-TYPE TRANSCRIPTIONAL REGULATOR RUTR"/>
    <property type="match status" value="1"/>
</dbReference>
<dbReference type="GO" id="GO:0003700">
    <property type="term" value="F:DNA-binding transcription factor activity"/>
    <property type="evidence" value="ECO:0007669"/>
    <property type="project" value="TreeGrafter"/>
</dbReference>
<organism evidence="6 7">
    <name type="scientific">Streptacidiphilus jiangxiensis</name>
    <dbReference type="NCBI Taxonomy" id="235985"/>
    <lineage>
        <taxon>Bacteria</taxon>
        <taxon>Bacillati</taxon>
        <taxon>Actinomycetota</taxon>
        <taxon>Actinomycetes</taxon>
        <taxon>Kitasatosporales</taxon>
        <taxon>Streptomycetaceae</taxon>
        <taxon>Streptacidiphilus</taxon>
    </lineage>
</organism>
<dbReference type="InterPro" id="IPR009057">
    <property type="entry name" value="Homeodomain-like_sf"/>
</dbReference>
<dbReference type="STRING" id="235985.SAMN05414137_102577"/>
<evidence type="ECO:0000313" key="7">
    <source>
        <dbReference type="Proteomes" id="UP000183015"/>
    </source>
</evidence>
<evidence type="ECO:0000256" key="3">
    <source>
        <dbReference type="ARBA" id="ARBA00023163"/>
    </source>
</evidence>
<dbReference type="SUPFAM" id="SSF46689">
    <property type="entry name" value="Homeodomain-like"/>
    <property type="match status" value="1"/>
</dbReference>
<dbReference type="InterPro" id="IPR001647">
    <property type="entry name" value="HTH_TetR"/>
</dbReference>
<accession>A0A1H7IB65</accession>
<dbReference type="Pfam" id="PF00440">
    <property type="entry name" value="TetR_N"/>
    <property type="match status" value="1"/>
</dbReference>
<evidence type="ECO:0000256" key="1">
    <source>
        <dbReference type="ARBA" id="ARBA00023015"/>
    </source>
</evidence>
<dbReference type="GO" id="GO:0000976">
    <property type="term" value="F:transcription cis-regulatory region binding"/>
    <property type="evidence" value="ECO:0007669"/>
    <property type="project" value="TreeGrafter"/>
</dbReference>
<evidence type="ECO:0000256" key="2">
    <source>
        <dbReference type="ARBA" id="ARBA00023125"/>
    </source>
</evidence>
<sequence>MTLPVTRPVPGARARARLAVAAEIKEAAWRHLATEGVAGLSLRALSRELGVASSALYRYYPSRADLLHALAADAHAALARALAETATGREEQQPTARWQSLCATARSWALAHPDRFAVVNAYPLPPGVAPPAELSRLTGQDRAQLGWALLLGLLAYELRLSPKPPGSLFAEGADAVGSFLCGD</sequence>
<protein>
    <submittedName>
        <fullName evidence="6">DNA-binding transcriptional regulator, AcrR family</fullName>
    </submittedName>
</protein>
<keyword evidence="7" id="KW-1185">Reference proteome</keyword>
<gene>
    <name evidence="6" type="ORF">SAMN05414137_102577</name>
</gene>
<dbReference type="AlphaFoldDB" id="A0A1H7IB65"/>